<name>A0A6A4MBY4_9ERIC</name>
<evidence type="ECO:0000313" key="3">
    <source>
        <dbReference type="Proteomes" id="UP000428333"/>
    </source>
</evidence>
<feature type="region of interest" description="Disordered" evidence="1">
    <location>
        <begin position="96"/>
        <end position="137"/>
    </location>
</feature>
<comment type="caution">
    <text evidence="2">The sequence shown here is derived from an EMBL/GenBank/DDBJ whole genome shotgun (WGS) entry which is preliminary data.</text>
</comment>
<feature type="region of interest" description="Disordered" evidence="1">
    <location>
        <begin position="1"/>
        <end position="24"/>
    </location>
</feature>
<dbReference type="EMBL" id="QEFC01000040">
    <property type="protein sequence ID" value="KAE9467280.1"/>
    <property type="molecule type" value="Genomic_DNA"/>
</dbReference>
<proteinExistence type="predicted"/>
<accession>A0A6A4MBY4</accession>
<feature type="compositionally biased region" description="Polar residues" evidence="1">
    <location>
        <begin position="121"/>
        <end position="137"/>
    </location>
</feature>
<sequence>MRKIMKAVHEPDPPARPPVPTRKQTPWTVLISLFGRVRQKKPPNFPNPTPFVRREFTPPDLHFSSSPLLPTSTSPSPTVHPHSSVVVFVLNGYGGGSTSSSTTSSPQSFPAVDAPLDQGPPSLSQPPMYTSPDSSSAGCHLLLCL</sequence>
<evidence type="ECO:0000256" key="1">
    <source>
        <dbReference type="SAM" id="MobiDB-lite"/>
    </source>
</evidence>
<organism evidence="2 3">
    <name type="scientific">Rhododendron williamsianum</name>
    <dbReference type="NCBI Taxonomy" id="262921"/>
    <lineage>
        <taxon>Eukaryota</taxon>
        <taxon>Viridiplantae</taxon>
        <taxon>Streptophyta</taxon>
        <taxon>Embryophyta</taxon>
        <taxon>Tracheophyta</taxon>
        <taxon>Spermatophyta</taxon>
        <taxon>Magnoliopsida</taxon>
        <taxon>eudicotyledons</taxon>
        <taxon>Gunneridae</taxon>
        <taxon>Pentapetalae</taxon>
        <taxon>asterids</taxon>
        <taxon>Ericales</taxon>
        <taxon>Ericaceae</taxon>
        <taxon>Ericoideae</taxon>
        <taxon>Rhodoreae</taxon>
        <taxon>Rhododendron</taxon>
    </lineage>
</organism>
<dbReference type="AlphaFoldDB" id="A0A6A4MBY4"/>
<protein>
    <submittedName>
        <fullName evidence="2">Uncharacterized protein</fullName>
    </submittedName>
</protein>
<gene>
    <name evidence="2" type="ORF">C3L33_00812</name>
</gene>
<feature type="region of interest" description="Disordered" evidence="1">
    <location>
        <begin position="38"/>
        <end position="57"/>
    </location>
</feature>
<reference evidence="2 3" key="1">
    <citation type="journal article" date="2019" name="Genome Biol. Evol.">
        <title>The Rhododendron genome and chromosomal organization provide insight into shared whole-genome duplications across the heath family (Ericaceae).</title>
        <authorList>
            <person name="Soza V.L."/>
            <person name="Lindsley D."/>
            <person name="Waalkes A."/>
            <person name="Ramage E."/>
            <person name="Patwardhan R.P."/>
            <person name="Burton J.N."/>
            <person name="Adey A."/>
            <person name="Kumar A."/>
            <person name="Qiu R."/>
            <person name="Shendure J."/>
            <person name="Hall B."/>
        </authorList>
    </citation>
    <scope>NUCLEOTIDE SEQUENCE [LARGE SCALE GENOMIC DNA]</scope>
    <source>
        <strain evidence="2">RSF 1966-606</strain>
    </source>
</reference>
<evidence type="ECO:0000313" key="2">
    <source>
        <dbReference type="EMBL" id="KAE9467280.1"/>
    </source>
</evidence>
<dbReference type="Proteomes" id="UP000428333">
    <property type="component" value="Linkage Group LG01"/>
</dbReference>
<keyword evidence="3" id="KW-1185">Reference proteome</keyword>
<feature type="non-terminal residue" evidence="2">
    <location>
        <position position="1"/>
    </location>
</feature>